<accession>A0A084QWD6</accession>
<name>A0A084QWD6_STAC4</name>
<evidence type="ECO:0000256" key="1">
    <source>
        <dbReference type="SAM" id="Phobius"/>
    </source>
</evidence>
<dbReference type="HOGENOM" id="CLU_1769320_0_0_1"/>
<dbReference type="InParanoid" id="A0A084QWD6"/>
<sequence>MPNRVHPGRTHTIEKLGRVHQPLFPRAQERGGAQSSSAAMVNVTLSPASLQQDEAKRRSAESESRLLFVALLFKGTPRPRGMGLLAVSSLVLFLGVTASVLRSRNLSEYHAKPGEHVVICRASRWERNVSLVPLDFFLWRLPMLARA</sequence>
<dbReference type="EMBL" id="KL659949">
    <property type="protein sequence ID" value="KFA68271.1"/>
    <property type="molecule type" value="Genomic_DNA"/>
</dbReference>
<feature type="transmembrane region" description="Helical" evidence="1">
    <location>
        <begin position="81"/>
        <end position="101"/>
    </location>
</feature>
<proteinExistence type="predicted"/>
<organism evidence="2 3">
    <name type="scientific">Stachybotrys chlorohalonatus (strain IBT 40285)</name>
    <dbReference type="NCBI Taxonomy" id="1283841"/>
    <lineage>
        <taxon>Eukaryota</taxon>
        <taxon>Fungi</taxon>
        <taxon>Dikarya</taxon>
        <taxon>Ascomycota</taxon>
        <taxon>Pezizomycotina</taxon>
        <taxon>Sordariomycetes</taxon>
        <taxon>Hypocreomycetidae</taxon>
        <taxon>Hypocreales</taxon>
        <taxon>Stachybotryaceae</taxon>
        <taxon>Stachybotrys</taxon>
    </lineage>
</organism>
<gene>
    <name evidence="2" type="ORF">S40285_09911</name>
</gene>
<dbReference type="Proteomes" id="UP000028524">
    <property type="component" value="Unassembled WGS sequence"/>
</dbReference>
<protein>
    <submittedName>
        <fullName evidence="2">Uncharacterized protein</fullName>
    </submittedName>
</protein>
<evidence type="ECO:0000313" key="2">
    <source>
        <dbReference type="EMBL" id="KFA68271.1"/>
    </source>
</evidence>
<keyword evidence="1" id="KW-0812">Transmembrane</keyword>
<keyword evidence="1" id="KW-1133">Transmembrane helix</keyword>
<keyword evidence="3" id="KW-1185">Reference proteome</keyword>
<reference evidence="2 3" key="1">
    <citation type="journal article" date="2014" name="BMC Genomics">
        <title>Comparative genome sequencing reveals chemotype-specific gene clusters in the toxigenic black mold Stachybotrys.</title>
        <authorList>
            <person name="Semeiks J."/>
            <person name="Borek D."/>
            <person name="Otwinowski Z."/>
            <person name="Grishin N.V."/>
        </authorList>
    </citation>
    <scope>NUCLEOTIDE SEQUENCE [LARGE SCALE GENOMIC DNA]</scope>
    <source>
        <strain evidence="2 3">IBT 40285</strain>
    </source>
</reference>
<evidence type="ECO:0000313" key="3">
    <source>
        <dbReference type="Proteomes" id="UP000028524"/>
    </source>
</evidence>
<keyword evidence="1" id="KW-0472">Membrane</keyword>
<dbReference type="AlphaFoldDB" id="A0A084QWD6"/>